<dbReference type="KEGG" id="pca:Pcar_2374"/>
<dbReference type="OrthoDB" id="9809768at2"/>
<evidence type="ECO:0000256" key="5">
    <source>
        <dbReference type="ARBA" id="ARBA00022989"/>
    </source>
</evidence>
<sequence length="409" mass="45012">MDTLILAWKNLWRNRRRSVITLIALSVSLMLMQGFHNLAVGSYARMVDSGVRAGSGHIALYRGDYHRSRDEVLTFEAADLIEQLTGMDEITHALPRVYLPGLAQSSRESRGILLTGIDPAREYAVNPFLQHLPPSTMPQSLESRDALLGSRLASELQLSEGNKFVITAQNRQGDLISELFRVRGVVHTGLRDVDNSLVMVGWHRAAAMGGFPRQIHELALILTRADAEATVMPQLLRLLQNSAVQAIAWDEAMPNLADSIKLDYASQKFIFAVMLLIVTIGVVNTMLMSVMERVREFGIILAIGASRGRLCRMILAEGLVLGALSVCVGSLLGALLTWYLVAHGIDLRQLMPQSIEFGGVIFDPILRAIWDISWMAKIALYLLGLALGATIYPAVKAARLAPAEAMRHI</sequence>
<evidence type="ECO:0000313" key="9">
    <source>
        <dbReference type="EMBL" id="ABA89613.1"/>
    </source>
</evidence>
<dbReference type="Proteomes" id="UP000002534">
    <property type="component" value="Chromosome"/>
</dbReference>
<feature type="domain" description="ABC3 transporter permease C-terminal" evidence="8">
    <location>
        <begin position="269"/>
        <end position="401"/>
    </location>
</feature>
<keyword evidence="4 7" id="KW-0812">Transmembrane</keyword>
<dbReference type="Pfam" id="PF02687">
    <property type="entry name" value="FtsX"/>
    <property type="match status" value="1"/>
</dbReference>
<dbReference type="InterPro" id="IPR003838">
    <property type="entry name" value="ABC3_permease_C"/>
</dbReference>
<reference evidence="10" key="1">
    <citation type="submission" date="2005-10" db="EMBL/GenBank/DDBJ databases">
        <title>Complete sequence of Pelobacter carbinolicus DSM 2380.</title>
        <authorList>
            <person name="Copeland A."/>
            <person name="Lucas S."/>
            <person name="Lapidus A."/>
            <person name="Barry K."/>
            <person name="Detter J.C."/>
            <person name="Glavina T."/>
            <person name="Hammon N."/>
            <person name="Israni S."/>
            <person name="Pitluck S."/>
            <person name="Chertkov O."/>
            <person name="Schmutz J."/>
            <person name="Larimer F."/>
            <person name="Land M."/>
            <person name="Kyrpides N."/>
            <person name="Ivanova N."/>
            <person name="Richardson P."/>
        </authorList>
    </citation>
    <scope>NUCLEOTIDE SEQUENCE [LARGE SCALE GENOMIC DNA]</scope>
    <source>
        <strain evidence="10">DSM 2380 / NBRC 103641 / GraBd1</strain>
    </source>
</reference>
<evidence type="ECO:0000256" key="4">
    <source>
        <dbReference type="ARBA" id="ARBA00022692"/>
    </source>
</evidence>
<feature type="transmembrane region" description="Helical" evidence="7">
    <location>
        <begin position="319"/>
        <end position="341"/>
    </location>
</feature>
<keyword evidence="6 7" id="KW-0472">Membrane</keyword>
<dbReference type="GO" id="GO:0044874">
    <property type="term" value="P:lipoprotein localization to outer membrane"/>
    <property type="evidence" value="ECO:0007669"/>
    <property type="project" value="TreeGrafter"/>
</dbReference>
<evidence type="ECO:0000313" key="10">
    <source>
        <dbReference type="Proteomes" id="UP000002534"/>
    </source>
</evidence>
<comment type="similarity">
    <text evidence="2">Belongs to the ABC-4 integral membrane protein family. LolC/E subfamily.</text>
</comment>
<dbReference type="GO" id="GO:0098797">
    <property type="term" value="C:plasma membrane protein complex"/>
    <property type="evidence" value="ECO:0007669"/>
    <property type="project" value="TreeGrafter"/>
</dbReference>
<comment type="subcellular location">
    <subcellularLocation>
        <location evidence="1">Cell membrane</location>
        <topology evidence="1">Multi-pass membrane protein</topology>
    </subcellularLocation>
</comment>
<proteinExistence type="inferred from homology"/>
<reference evidence="9 10" key="2">
    <citation type="journal article" date="2012" name="BMC Genomics">
        <title>The genome of Pelobacter carbinolicus reveals surprising metabolic capabilities and physiological features.</title>
        <authorList>
            <person name="Aklujkar M."/>
            <person name="Haveman S.A."/>
            <person name="Didonato R.Jr."/>
            <person name="Chertkov O."/>
            <person name="Han C.S."/>
            <person name="Land M.L."/>
            <person name="Brown P."/>
            <person name="Lovley D.R."/>
        </authorList>
    </citation>
    <scope>NUCLEOTIDE SEQUENCE [LARGE SCALE GENOMIC DNA]</scope>
    <source>
        <strain evidence="10">DSM 2380 / NBRC 103641 / GraBd1</strain>
    </source>
</reference>
<dbReference type="HOGENOM" id="CLU_000604_8_6_7"/>
<feature type="transmembrane region" description="Helical" evidence="7">
    <location>
        <begin position="269"/>
        <end position="287"/>
    </location>
</feature>
<evidence type="ECO:0000256" key="2">
    <source>
        <dbReference type="ARBA" id="ARBA00005236"/>
    </source>
</evidence>
<evidence type="ECO:0000256" key="6">
    <source>
        <dbReference type="ARBA" id="ARBA00023136"/>
    </source>
</evidence>
<evidence type="ECO:0000256" key="7">
    <source>
        <dbReference type="SAM" id="Phobius"/>
    </source>
</evidence>
<keyword evidence="5 7" id="KW-1133">Transmembrane helix</keyword>
<keyword evidence="10" id="KW-1185">Reference proteome</keyword>
<dbReference type="PANTHER" id="PTHR30489">
    <property type="entry name" value="LIPOPROTEIN-RELEASING SYSTEM TRANSMEMBRANE PROTEIN LOLE"/>
    <property type="match status" value="1"/>
</dbReference>
<protein>
    <submittedName>
        <fullName evidence="9">ABC transporter, membrane protein</fullName>
    </submittedName>
</protein>
<keyword evidence="3" id="KW-1003">Cell membrane</keyword>
<evidence type="ECO:0000259" key="8">
    <source>
        <dbReference type="Pfam" id="PF02687"/>
    </source>
</evidence>
<evidence type="ECO:0000256" key="1">
    <source>
        <dbReference type="ARBA" id="ARBA00004651"/>
    </source>
</evidence>
<dbReference type="RefSeq" id="WP_011342136.1">
    <property type="nucleotide sequence ID" value="NC_007498.2"/>
</dbReference>
<evidence type="ECO:0000256" key="3">
    <source>
        <dbReference type="ARBA" id="ARBA00022475"/>
    </source>
</evidence>
<dbReference type="EMBL" id="CP000142">
    <property type="protein sequence ID" value="ABA89613.1"/>
    <property type="molecule type" value="Genomic_DNA"/>
</dbReference>
<dbReference type="STRING" id="338963.Pcar_2374"/>
<dbReference type="AlphaFoldDB" id="Q3A1Z4"/>
<dbReference type="eggNOG" id="COG4591">
    <property type="taxonomic scope" value="Bacteria"/>
</dbReference>
<gene>
    <name evidence="9" type="ordered locus">Pcar_2374</name>
</gene>
<feature type="transmembrane region" description="Helical" evidence="7">
    <location>
        <begin position="374"/>
        <end position="395"/>
    </location>
</feature>
<organism evidence="9 10">
    <name type="scientific">Syntrophotalea carbinolica (strain DSM 2380 / NBRC 103641 / GraBd1)</name>
    <name type="common">Pelobacter carbinolicus</name>
    <dbReference type="NCBI Taxonomy" id="338963"/>
    <lineage>
        <taxon>Bacteria</taxon>
        <taxon>Pseudomonadati</taxon>
        <taxon>Thermodesulfobacteriota</taxon>
        <taxon>Desulfuromonadia</taxon>
        <taxon>Desulfuromonadales</taxon>
        <taxon>Syntrophotaleaceae</taxon>
        <taxon>Syntrophotalea</taxon>
    </lineage>
</organism>
<name>Q3A1Z4_SYNC1</name>
<dbReference type="PANTHER" id="PTHR30489:SF0">
    <property type="entry name" value="LIPOPROTEIN-RELEASING SYSTEM TRANSMEMBRANE PROTEIN LOLE"/>
    <property type="match status" value="1"/>
</dbReference>
<accession>Q3A1Z4</accession>
<dbReference type="InterPro" id="IPR051447">
    <property type="entry name" value="Lipoprotein-release_system"/>
</dbReference>